<name>A0A1S4C690_TOBAC</name>
<dbReference type="KEGG" id="nta:107815641"/>
<dbReference type="PANTHER" id="PTHR47481">
    <property type="match status" value="1"/>
</dbReference>
<proteinExistence type="predicted"/>
<protein>
    <recommendedName>
        <fullName evidence="3">UBN2 domain-containing protein</fullName>
    </recommendedName>
</protein>
<evidence type="ECO:0000313" key="2">
    <source>
        <dbReference type="RefSeq" id="XP_016496742.1"/>
    </source>
</evidence>
<reference evidence="2" key="1">
    <citation type="submission" date="2025-08" db="UniProtKB">
        <authorList>
            <consortium name="RefSeq"/>
        </authorList>
    </citation>
    <scope>IDENTIFICATION</scope>
</reference>
<accession>A0A1S4C690</accession>
<gene>
    <name evidence="2" type="primary">LOC107815641</name>
</gene>
<dbReference type="RefSeq" id="XP_016496742.1">
    <property type="nucleotide sequence ID" value="XM_016641256.1"/>
</dbReference>
<dbReference type="OrthoDB" id="1912561at2759"/>
<dbReference type="OMA" id="ELTIAIW"/>
<dbReference type="PANTHER" id="PTHR47481:SF21">
    <property type="entry name" value="BASIC-LEUCINE ZIPPER TRANSCRIPTION FACTOR Q-RELATED"/>
    <property type="match status" value="1"/>
</dbReference>
<organism evidence="2">
    <name type="scientific">Nicotiana tabacum</name>
    <name type="common">Common tobacco</name>
    <dbReference type="NCBI Taxonomy" id="4097"/>
    <lineage>
        <taxon>Eukaryota</taxon>
        <taxon>Viridiplantae</taxon>
        <taxon>Streptophyta</taxon>
        <taxon>Embryophyta</taxon>
        <taxon>Tracheophyta</taxon>
        <taxon>Spermatophyta</taxon>
        <taxon>Magnoliopsida</taxon>
        <taxon>eudicotyledons</taxon>
        <taxon>Gunneridae</taxon>
        <taxon>Pentapetalae</taxon>
        <taxon>asterids</taxon>
        <taxon>lamiids</taxon>
        <taxon>Solanales</taxon>
        <taxon>Solanaceae</taxon>
        <taxon>Nicotianoideae</taxon>
        <taxon>Nicotianeae</taxon>
        <taxon>Nicotiana</taxon>
    </lineage>
</organism>
<dbReference type="Pfam" id="PF14223">
    <property type="entry name" value="Retrotran_gag_2"/>
    <property type="match status" value="1"/>
</dbReference>
<feature type="compositionally biased region" description="Polar residues" evidence="1">
    <location>
        <begin position="163"/>
        <end position="174"/>
    </location>
</feature>
<sequence>MASINPTISSLVAHAATAKHAWENLQTTYANNYQPRIFSLCDTLANLKRDPRSISEYMKDIKSISDNLASSGSPLSNEDLIIKILSGLESEYKELSAAIRARDNPILFEELYDKLLAHEMFIKHLVPKLENPIITAQVYQNSANPNSKSRNYNPRNNRKGPIQKTSTNQSTNSF</sequence>
<dbReference type="AlphaFoldDB" id="A0A1S4C690"/>
<feature type="compositionally biased region" description="Polar residues" evidence="1">
    <location>
        <begin position="140"/>
        <end position="155"/>
    </location>
</feature>
<evidence type="ECO:0000256" key="1">
    <source>
        <dbReference type="SAM" id="MobiDB-lite"/>
    </source>
</evidence>
<feature type="region of interest" description="Disordered" evidence="1">
    <location>
        <begin position="140"/>
        <end position="174"/>
    </location>
</feature>
<dbReference type="PaxDb" id="4097-A0A1S4C690"/>
<evidence type="ECO:0008006" key="3">
    <source>
        <dbReference type="Google" id="ProtNLM"/>
    </source>
</evidence>